<accession>A0AAD5SMU3</accession>
<evidence type="ECO:0000256" key="3">
    <source>
        <dbReference type="ARBA" id="ARBA00009466"/>
    </source>
</evidence>
<dbReference type="GO" id="GO:0006611">
    <property type="term" value="P:protein export from nucleus"/>
    <property type="evidence" value="ECO:0007669"/>
    <property type="project" value="InterPro"/>
</dbReference>
<evidence type="ECO:0000256" key="2">
    <source>
        <dbReference type="ARBA" id="ARBA00004496"/>
    </source>
</evidence>
<dbReference type="GO" id="GO:0005634">
    <property type="term" value="C:nucleus"/>
    <property type="evidence" value="ECO:0007669"/>
    <property type="project" value="UniProtKB-SubCell"/>
</dbReference>
<evidence type="ECO:0000256" key="1">
    <source>
        <dbReference type="ARBA" id="ARBA00004123"/>
    </source>
</evidence>
<organism evidence="8 9">
    <name type="scientific">Physocladia obscura</name>
    <dbReference type="NCBI Taxonomy" id="109957"/>
    <lineage>
        <taxon>Eukaryota</taxon>
        <taxon>Fungi</taxon>
        <taxon>Fungi incertae sedis</taxon>
        <taxon>Chytridiomycota</taxon>
        <taxon>Chytridiomycota incertae sedis</taxon>
        <taxon>Chytridiomycetes</taxon>
        <taxon>Chytridiales</taxon>
        <taxon>Chytriomycetaceae</taxon>
        <taxon>Physocladia</taxon>
    </lineage>
</organism>
<dbReference type="Proteomes" id="UP001211907">
    <property type="component" value="Unassembled WGS sequence"/>
</dbReference>
<evidence type="ECO:0000313" key="8">
    <source>
        <dbReference type="EMBL" id="KAJ3086521.1"/>
    </source>
</evidence>
<keyword evidence="4" id="KW-0813">Transport</keyword>
<proteinExistence type="inferred from homology"/>
<comment type="similarity">
    <text evidence="3">Belongs to the exportin family.</text>
</comment>
<evidence type="ECO:0000313" key="9">
    <source>
        <dbReference type="Proteomes" id="UP001211907"/>
    </source>
</evidence>
<dbReference type="AlphaFoldDB" id="A0AAD5SMU3"/>
<dbReference type="EMBL" id="JADGJH010004258">
    <property type="protein sequence ID" value="KAJ3086521.1"/>
    <property type="molecule type" value="Genomic_DNA"/>
</dbReference>
<gene>
    <name evidence="8" type="primary">XPO6</name>
    <name evidence="8" type="ORF">HK100_008672</name>
</gene>
<name>A0AAD5SMU3_9FUNG</name>
<dbReference type="GO" id="GO:0005737">
    <property type="term" value="C:cytoplasm"/>
    <property type="evidence" value="ECO:0007669"/>
    <property type="project" value="UniProtKB-SubCell"/>
</dbReference>
<keyword evidence="5" id="KW-0963">Cytoplasm</keyword>
<dbReference type="PANTHER" id="PTHR21452:SF4">
    <property type="entry name" value="EXPORTIN-6"/>
    <property type="match status" value="1"/>
</dbReference>
<evidence type="ECO:0000256" key="6">
    <source>
        <dbReference type="ARBA" id="ARBA00022927"/>
    </source>
</evidence>
<evidence type="ECO:0000256" key="4">
    <source>
        <dbReference type="ARBA" id="ARBA00022448"/>
    </source>
</evidence>
<dbReference type="GO" id="GO:0005049">
    <property type="term" value="F:nuclear export signal receptor activity"/>
    <property type="evidence" value="ECO:0007669"/>
    <property type="project" value="InterPro"/>
</dbReference>
<keyword evidence="6" id="KW-0653">Protein transport</keyword>
<comment type="subcellular location">
    <subcellularLocation>
        <location evidence="2">Cytoplasm</location>
    </subcellularLocation>
    <subcellularLocation>
        <location evidence="1">Nucleus</location>
    </subcellularLocation>
</comment>
<reference evidence="8" key="1">
    <citation type="submission" date="2020-05" db="EMBL/GenBank/DDBJ databases">
        <title>Phylogenomic resolution of chytrid fungi.</title>
        <authorList>
            <person name="Stajich J.E."/>
            <person name="Amses K."/>
            <person name="Simmons R."/>
            <person name="Seto K."/>
            <person name="Myers J."/>
            <person name="Bonds A."/>
            <person name="Quandt C.A."/>
            <person name="Barry K."/>
            <person name="Liu P."/>
            <person name="Grigoriev I."/>
            <person name="Longcore J.E."/>
            <person name="James T.Y."/>
        </authorList>
    </citation>
    <scope>NUCLEOTIDE SEQUENCE</scope>
    <source>
        <strain evidence="8">JEL0513</strain>
    </source>
</reference>
<evidence type="ECO:0000256" key="5">
    <source>
        <dbReference type="ARBA" id="ARBA00022490"/>
    </source>
</evidence>
<dbReference type="InterPro" id="IPR040016">
    <property type="entry name" value="XPO6"/>
</dbReference>
<keyword evidence="7" id="KW-0539">Nucleus</keyword>
<feature type="non-terminal residue" evidence="8">
    <location>
        <position position="1"/>
    </location>
</feature>
<feature type="non-terminal residue" evidence="8">
    <location>
        <position position="683"/>
    </location>
</feature>
<comment type="caution">
    <text evidence="8">The sequence shown here is derived from an EMBL/GenBank/DDBJ whole genome shotgun (WGS) entry which is preliminary data.</text>
</comment>
<keyword evidence="9" id="KW-1185">Reference proteome</keyword>
<evidence type="ECO:0000256" key="7">
    <source>
        <dbReference type="ARBA" id="ARBA00023242"/>
    </source>
</evidence>
<dbReference type="PANTHER" id="PTHR21452">
    <property type="entry name" value="EXPORTIN-6"/>
    <property type="match status" value="1"/>
</dbReference>
<protein>
    <submittedName>
        <fullName evidence="8">Exportin-6</fullName>
    </submittedName>
</protein>
<sequence length="683" mass="75696">YERGSDDNNDDRPQNDSEWDAFSNTCLALIAKISDLYPGEMIQYIGSKFFTHSEVLSTVSVEKLANAFQDLTTIVRLVGQIANYFCDFGNFQDNIENTSSLITRILEILNLTLSDSSSALPVAAATTNSSLLSIQSRTATDSKVTLICTMFSTIRMYIYWFQKYQTIATPNSPAPAVTFSSLSSQSQVLSPSSSQSSLTTNHQTFQRLLNNVLEPCVSCILQSSNNNKNSLNLKGASVAASIVLVSIAMTVRPNLVLFPAMAPLLANAHAVARVTTGGKNVRRNLYKVVTLAIVVPQSNSLSLVLNGRSGGGGSGSGSIVAENGNGKVGGVVGDDEWSLRCSQLSEFFSGIIEQFLSFWQQDQGQHGASTFLANPHDVAVRMEIKYTLEALCGAMEAVSEEAMNPKNVVYMVIKPIITKAMSLFEVYIHDSDMLLDLFDFTLALQVSLRRQSVRENGSLVIETLQMFMKLVETKGLLQLAATTPNNINTDKTAPSSSIGERDKQLHLLNKFLEFLIAIVQDVSKSIEGLLIHIFIFCQYSYKFIAHENSSNESLKLNFFNLLFVVLTFHQRYFFGSTVVRAASLHEKEVAGMLEMIANSFSDKNMEVFRHNLVGLDSLNTKCSLYQKEFFQRHMMIPFADMFLDILIAKSHDFMKEEIMATLGKLSTGSILFFKQEYVPHFMS</sequence>